<feature type="compositionally biased region" description="Low complexity" evidence="4">
    <location>
        <begin position="757"/>
        <end position="771"/>
    </location>
</feature>
<comment type="caution">
    <text evidence="5">The sequence shown here is derived from an EMBL/GenBank/DDBJ whole genome shotgun (WGS) entry which is preliminary data.</text>
</comment>
<feature type="region of interest" description="Disordered" evidence="4">
    <location>
        <begin position="690"/>
        <end position="790"/>
    </location>
</feature>
<feature type="compositionally biased region" description="Low complexity" evidence="4">
    <location>
        <begin position="736"/>
        <end position="748"/>
    </location>
</feature>
<dbReference type="PANTHER" id="PTHR24113">
    <property type="entry name" value="RAN GTPASE-ACTIVATING PROTEIN 1"/>
    <property type="match status" value="1"/>
</dbReference>
<dbReference type="EMBL" id="JAACNO010001536">
    <property type="protein sequence ID" value="KAF4139918.1"/>
    <property type="molecule type" value="Genomic_DNA"/>
</dbReference>
<dbReference type="Proteomes" id="UP000704712">
    <property type="component" value="Unassembled WGS sequence"/>
</dbReference>
<sequence>MEVPAKVKIRGTPGCELLRHVESVDPRAAEGLRRKKSDVPLDLDVLLEEETRRSITDPYQRLLFEVKVLHRKGNFKSSEGEEIVQRVRDIANGGKKVLDLSGFILFDDFVDLLVPYLRSKTCKLVALKLSGTPLGGQAAINIAQATNKTLQTLHFSDNPIPVEAIRLQATQSGHVILSGHNFSHLDAAAIGVLVERERKQIQKLDLSGNSLTGPKANIFHGITSIFECLKKCRHLQELHLSGANLRSDGLVAFANAIQDFPALEKLDLSRNRMVYNSTNEKRLSGVESLCNALWRVHTLRELSLVGNNLDYQSSVFIAEMLKVNCTIVSLTLAQNPLKDAGASDVSTALKKNATLLSLNLSDCQISCEGLQEVASMLRKFNSTLRTIDITDNPDVRSQGYRNLVKCISTNHTLTEVIVNPTSRYERYASKTQEFLAVNVLLNAVRTNPKRFTGFPALNETQRTNFVNKLERFSESELRQLREEQIVEKAAIFSDEKDAAGLSTLRHYAAKEQYAPLKRILWCFEVDTRHQNLVERRRGYLGLPTSLGVTTRKTVANGRHYAPDTSLRLILSSSPYLMDLKPGPVTRVCHVCGRQYGLSSFEIHLKQCKKLWVQQEEQKPKNERRPIPKTPPKLGQGGEDTSKGMSRQELEALNQAAQEAYNVHGMEKCDFCGRTFAEGRLAIHNKSCRADNVSKKSADGAAPRNKKEPEVDYGRARPAKQSADNSSSQSSGGGSARGSSPSKPTTAASTGGGRALAGSIASNRNSGSASRSQIHSPLEQNVDADSLKDELQGKESMISVIQAKLDRWEATTVATLQEIRDLKDVFAQLNAS</sequence>
<name>A0A8S9UNH3_PHYIN</name>
<feature type="compositionally biased region" description="Basic and acidic residues" evidence="4">
    <location>
        <begin position="615"/>
        <end position="625"/>
    </location>
</feature>
<dbReference type="GO" id="GO:0005634">
    <property type="term" value="C:nucleus"/>
    <property type="evidence" value="ECO:0007669"/>
    <property type="project" value="TreeGrafter"/>
</dbReference>
<dbReference type="GO" id="GO:0005096">
    <property type="term" value="F:GTPase activator activity"/>
    <property type="evidence" value="ECO:0007669"/>
    <property type="project" value="UniProtKB-KW"/>
</dbReference>
<protein>
    <submittedName>
        <fullName evidence="5">Zinc-finger of a C2HC-type</fullName>
    </submittedName>
</protein>
<accession>A0A8S9UNH3</accession>
<dbReference type="Pfam" id="PF13913">
    <property type="entry name" value="zf-C2HC_2"/>
    <property type="match status" value="2"/>
</dbReference>
<dbReference type="Gene3D" id="3.30.160.60">
    <property type="entry name" value="Classic Zinc Finger"/>
    <property type="match status" value="1"/>
</dbReference>
<dbReference type="GO" id="GO:0005829">
    <property type="term" value="C:cytosol"/>
    <property type="evidence" value="ECO:0007669"/>
    <property type="project" value="TreeGrafter"/>
</dbReference>
<keyword evidence="3" id="KW-0677">Repeat</keyword>
<dbReference type="GO" id="GO:0048471">
    <property type="term" value="C:perinuclear region of cytoplasm"/>
    <property type="evidence" value="ECO:0007669"/>
    <property type="project" value="TreeGrafter"/>
</dbReference>
<dbReference type="SMART" id="SM00368">
    <property type="entry name" value="LRR_RI"/>
    <property type="match status" value="6"/>
</dbReference>
<feature type="compositionally biased region" description="Basic and acidic residues" evidence="4">
    <location>
        <begin position="704"/>
        <end position="714"/>
    </location>
</feature>
<dbReference type="GO" id="GO:0006913">
    <property type="term" value="P:nucleocytoplasmic transport"/>
    <property type="evidence" value="ECO:0007669"/>
    <property type="project" value="TreeGrafter"/>
</dbReference>
<gene>
    <name evidence="5" type="ORF">GN958_ATG10907</name>
</gene>
<dbReference type="Pfam" id="PF13516">
    <property type="entry name" value="LRR_6"/>
    <property type="match status" value="2"/>
</dbReference>
<organism evidence="5 6">
    <name type="scientific">Phytophthora infestans</name>
    <name type="common">Potato late blight agent</name>
    <name type="synonym">Botrytis infestans</name>
    <dbReference type="NCBI Taxonomy" id="4787"/>
    <lineage>
        <taxon>Eukaryota</taxon>
        <taxon>Sar</taxon>
        <taxon>Stramenopiles</taxon>
        <taxon>Oomycota</taxon>
        <taxon>Peronosporomycetes</taxon>
        <taxon>Peronosporales</taxon>
        <taxon>Peronosporaceae</taxon>
        <taxon>Phytophthora</taxon>
    </lineage>
</organism>
<keyword evidence="5" id="KW-0863">Zinc-finger</keyword>
<dbReference type="AlphaFoldDB" id="A0A8S9UNH3"/>
<evidence type="ECO:0000256" key="4">
    <source>
        <dbReference type="SAM" id="MobiDB-lite"/>
    </source>
</evidence>
<evidence type="ECO:0000313" key="6">
    <source>
        <dbReference type="Proteomes" id="UP000704712"/>
    </source>
</evidence>
<evidence type="ECO:0000256" key="2">
    <source>
        <dbReference type="ARBA" id="ARBA00022614"/>
    </source>
</evidence>
<dbReference type="InterPro" id="IPR001611">
    <property type="entry name" value="Leu-rich_rpt"/>
</dbReference>
<evidence type="ECO:0000313" key="5">
    <source>
        <dbReference type="EMBL" id="KAF4139918.1"/>
    </source>
</evidence>
<dbReference type="Gene3D" id="3.80.10.10">
    <property type="entry name" value="Ribonuclease Inhibitor"/>
    <property type="match status" value="3"/>
</dbReference>
<keyword evidence="5" id="KW-0862">Zinc</keyword>
<dbReference type="GO" id="GO:0008270">
    <property type="term" value="F:zinc ion binding"/>
    <property type="evidence" value="ECO:0007669"/>
    <property type="project" value="UniProtKB-KW"/>
</dbReference>
<keyword evidence="2" id="KW-0433">Leucine-rich repeat</keyword>
<dbReference type="PANTHER" id="PTHR24113:SF12">
    <property type="entry name" value="RAN GTPASE-ACTIVATING PROTEIN 1"/>
    <property type="match status" value="1"/>
</dbReference>
<dbReference type="Pfam" id="PF00560">
    <property type="entry name" value="LRR_1"/>
    <property type="match status" value="1"/>
</dbReference>
<feature type="region of interest" description="Disordered" evidence="4">
    <location>
        <begin position="615"/>
        <end position="645"/>
    </location>
</feature>
<dbReference type="SUPFAM" id="SSF52047">
    <property type="entry name" value="RNI-like"/>
    <property type="match status" value="1"/>
</dbReference>
<dbReference type="GO" id="GO:0031267">
    <property type="term" value="F:small GTPase binding"/>
    <property type="evidence" value="ECO:0007669"/>
    <property type="project" value="TreeGrafter"/>
</dbReference>
<keyword evidence="1" id="KW-0343">GTPase activation</keyword>
<keyword evidence="5" id="KW-0479">Metal-binding</keyword>
<proteinExistence type="predicted"/>
<evidence type="ECO:0000256" key="3">
    <source>
        <dbReference type="ARBA" id="ARBA00022737"/>
    </source>
</evidence>
<dbReference type="InterPro" id="IPR027038">
    <property type="entry name" value="RanGap"/>
</dbReference>
<dbReference type="InterPro" id="IPR032675">
    <property type="entry name" value="LRR_dom_sf"/>
</dbReference>
<evidence type="ECO:0000256" key="1">
    <source>
        <dbReference type="ARBA" id="ARBA00022468"/>
    </source>
</evidence>
<reference evidence="5" key="1">
    <citation type="submission" date="2020-03" db="EMBL/GenBank/DDBJ databases">
        <title>Hybrid Assembly of Korean Phytophthora infestans isolates.</title>
        <authorList>
            <person name="Prokchorchik M."/>
            <person name="Lee Y."/>
            <person name="Seo J."/>
            <person name="Cho J.-H."/>
            <person name="Park Y.-E."/>
            <person name="Jang D.-C."/>
            <person name="Im J.-S."/>
            <person name="Choi J.-G."/>
            <person name="Park H.-J."/>
            <person name="Lee G.-B."/>
            <person name="Lee Y.-G."/>
            <person name="Hong S.-Y."/>
            <person name="Cho K."/>
            <person name="Sohn K.H."/>
        </authorList>
    </citation>
    <scope>NUCLEOTIDE SEQUENCE</scope>
    <source>
        <strain evidence="5">KR_2_A2</strain>
    </source>
</reference>